<reference evidence="1 2" key="1">
    <citation type="journal article" date="2019" name="Int. J. Syst. Evol. Microbiol.">
        <title>The Global Catalogue of Microorganisms (GCM) 10K type strain sequencing project: providing services to taxonomists for standard genome sequencing and annotation.</title>
        <authorList>
            <consortium name="The Broad Institute Genomics Platform"/>
            <consortium name="The Broad Institute Genome Sequencing Center for Infectious Disease"/>
            <person name="Wu L."/>
            <person name="Ma J."/>
        </authorList>
    </citation>
    <scope>NUCLEOTIDE SEQUENCE [LARGE SCALE GENOMIC DNA]</scope>
    <source>
        <strain evidence="1 2">IBRC-M 10256</strain>
    </source>
</reference>
<keyword evidence="2" id="KW-1185">Reference proteome</keyword>
<dbReference type="AlphaFoldDB" id="A0ABD5NJ56"/>
<organism evidence="1 2">
    <name type="scientific">Halovivax cerinus</name>
    <dbReference type="NCBI Taxonomy" id="1487865"/>
    <lineage>
        <taxon>Archaea</taxon>
        <taxon>Methanobacteriati</taxon>
        <taxon>Methanobacteriota</taxon>
        <taxon>Stenosarchaea group</taxon>
        <taxon>Halobacteria</taxon>
        <taxon>Halobacteriales</taxon>
        <taxon>Natrialbaceae</taxon>
        <taxon>Halovivax</taxon>
    </lineage>
</organism>
<gene>
    <name evidence="1" type="ORF">ACFOUR_00750</name>
</gene>
<dbReference type="Proteomes" id="UP001595846">
    <property type="component" value="Unassembled WGS sequence"/>
</dbReference>
<evidence type="ECO:0000313" key="1">
    <source>
        <dbReference type="EMBL" id="MFC3956901.1"/>
    </source>
</evidence>
<name>A0ABD5NJ56_9EURY</name>
<dbReference type="RefSeq" id="WP_256532161.1">
    <property type="nucleotide sequence ID" value="NZ_CP101824.1"/>
</dbReference>
<dbReference type="GeneID" id="73904937"/>
<dbReference type="EMBL" id="JBHSAQ010000001">
    <property type="protein sequence ID" value="MFC3956901.1"/>
    <property type="molecule type" value="Genomic_DNA"/>
</dbReference>
<sequence>MNGYRQLVEQPAMRGLAAYRVGTGFAKSAVRVYLPIYAYLAVSLSGP</sequence>
<comment type="caution">
    <text evidence="1">The sequence shown here is derived from an EMBL/GenBank/DDBJ whole genome shotgun (WGS) entry which is preliminary data.</text>
</comment>
<proteinExistence type="predicted"/>
<evidence type="ECO:0000313" key="2">
    <source>
        <dbReference type="Proteomes" id="UP001595846"/>
    </source>
</evidence>
<protein>
    <submittedName>
        <fullName evidence="1">Uncharacterized protein</fullName>
    </submittedName>
</protein>
<accession>A0ABD5NJ56</accession>